<protein>
    <submittedName>
        <fullName evidence="1">Uncharacterized protein</fullName>
    </submittedName>
</protein>
<dbReference type="GeneTree" id="ENSGT01110000267475"/>
<evidence type="ECO:0000313" key="1">
    <source>
        <dbReference type="Ensembl" id="ENSMFAP00000049125.1"/>
    </source>
</evidence>
<keyword evidence="2" id="KW-1185">Reference proteome</keyword>
<reference evidence="1" key="3">
    <citation type="submission" date="2025-09" db="UniProtKB">
        <authorList>
            <consortium name="Ensembl"/>
        </authorList>
    </citation>
    <scope>IDENTIFICATION</scope>
</reference>
<proteinExistence type="predicted"/>
<reference evidence="1" key="2">
    <citation type="submission" date="2025-08" db="UniProtKB">
        <authorList>
            <consortium name="Ensembl"/>
        </authorList>
    </citation>
    <scope>IDENTIFICATION</scope>
</reference>
<accession>A0A7N9CK50</accession>
<dbReference type="Ensembl" id="ENSMFAT00000078837.1">
    <property type="protein sequence ID" value="ENSMFAP00000049125.1"/>
    <property type="gene ID" value="ENSMFAG00000061262.1"/>
</dbReference>
<dbReference type="AlphaFoldDB" id="A0A7N9CK50"/>
<name>A0A7N9CK50_MACFA</name>
<evidence type="ECO:0000313" key="2">
    <source>
        <dbReference type="Proteomes" id="UP000233100"/>
    </source>
</evidence>
<organism evidence="1 2">
    <name type="scientific">Macaca fascicularis</name>
    <name type="common">Crab-eating macaque</name>
    <name type="synonym">Cynomolgus monkey</name>
    <dbReference type="NCBI Taxonomy" id="9541"/>
    <lineage>
        <taxon>Eukaryota</taxon>
        <taxon>Metazoa</taxon>
        <taxon>Chordata</taxon>
        <taxon>Craniata</taxon>
        <taxon>Vertebrata</taxon>
        <taxon>Euteleostomi</taxon>
        <taxon>Mammalia</taxon>
        <taxon>Eutheria</taxon>
        <taxon>Euarchontoglires</taxon>
        <taxon>Primates</taxon>
        <taxon>Haplorrhini</taxon>
        <taxon>Catarrhini</taxon>
        <taxon>Cercopithecidae</taxon>
        <taxon>Cercopithecinae</taxon>
        <taxon>Macaca</taxon>
    </lineage>
</organism>
<sequence length="164" mass="18018">MRVFEELGFFCGLQSSSGAHHEDQHGAGGAAENTLRRPFEHSSGYHISGEKTGWTACGPLGQSRDRAGTLVPNPGCTMQWSGHVKKCKCWPGMVAHACNPHTLGGQGRQIARSGVRDQPDQHGETPSLLKLQKISRAWWWVPVVPATWEAEAGEWGKPRRRSLQ</sequence>
<reference evidence="1 2" key="1">
    <citation type="submission" date="2013-03" db="EMBL/GenBank/DDBJ databases">
        <authorList>
            <person name="Warren W."/>
            <person name="Wilson R.K."/>
        </authorList>
    </citation>
    <scope>NUCLEOTIDE SEQUENCE</scope>
</reference>
<dbReference type="Proteomes" id="UP000233100">
    <property type="component" value="Chromosome 9"/>
</dbReference>